<evidence type="ECO:0000313" key="5">
    <source>
        <dbReference type="Proteomes" id="UP001194468"/>
    </source>
</evidence>
<comment type="caution">
    <text evidence="4">The sequence shown here is derived from an EMBL/GenBank/DDBJ whole genome shotgun (WGS) entry which is preliminary data.</text>
</comment>
<dbReference type="CDD" id="cd12148">
    <property type="entry name" value="fungal_TF_MHR"/>
    <property type="match status" value="1"/>
</dbReference>
<name>A0AAD4GLK5_BOLED</name>
<comment type="subcellular location">
    <subcellularLocation>
        <location evidence="1">Nucleus</location>
    </subcellularLocation>
</comment>
<organism evidence="4 5">
    <name type="scientific">Boletus edulis BED1</name>
    <dbReference type="NCBI Taxonomy" id="1328754"/>
    <lineage>
        <taxon>Eukaryota</taxon>
        <taxon>Fungi</taxon>
        <taxon>Dikarya</taxon>
        <taxon>Basidiomycota</taxon>
        <taxon>Agaricomycotina</taxon>
        <taxon>Agaricomycetes</taxon>
        <taxon>Agaricomycetidae</taxon>
        <taxon>Boletales</taxon>
        <taxon>Boletineae</taxon>
        <taxon>Boletaceae</taxon>
        <taxon>Boletoideae</taxon>
        <taxon>Boletus</taxon>
    </lineage>
</organism>
<sequence length="628" mass="70407">MSFNKERKRTSGEIACAECRRYDLLHVAFPKLWILISPVRVPCSTCIRRGCDVLCPNSTIPPGDGSRFVTTAEDFLRRKIVKMEERMRLLEDALFIIQDGSCKPYPLSDGQMLESGDMKWQPEVDEDQVMDNDFSKYGLVDAFGSLYLNGKGSSSDGPAPLGTSGGSEQAKVLVAELSSPASHAEEINLSYFPQEVSVLHQAFPFTPPGISADSVQDVIESYLPPFPRATALCETFFQSTSWVFNIVSRQHILGELIPVVYRYARGQIPKQPRSYGPHDIALLFIVFALGALVDPSLPPHNVEGQHYHILSRAAICLQSVFAQRSVVTIKALNLMSIYNGMCGIENKLEQSSSLLNLAAHVALQVWFLHYKDPSAWGMTGKEAYERRTCFWNLLSGTLWQSLISGRPPAIIPSYIDCHIPTEEEEDMYQSGEAPLFFGIWSFSFTMQCLVPVVEATQGVHPPSYDAVLALDCKIREFLIPQVSSSRQTLGDMQTSVRSQLREITLLFLHRNFFAQALVDFPLDPLKSPFRQSFLIAYQSATRVLNTTRKQFAHQPVLYARVWRVWSVAFSAAVIVAAVAIKRSSVSLEPEPFGQLDLACTLFREASRMSVRAQKALVRINTFRRLRRS</sequence>
<protein>
    <recommendedName>
        <fullName evidence="3">Xylanolytic transcriptional activator regulatory domain-containing protein</fullName>
    </recommendedName>
</protein>
<dbReference type="Pfam" id="PF04082">
    <property type="entry name" value="Fungal_trans"/>
    <property type="match status" value="1"/>
</dbReference>
<dbReference type="GO" id="GO:0008270">
    <property type="term" value="F:zinc ion binding"/>
    <property type="evidence" value="ECO:0007669"/>
    <property type="project" value="InterPro"/>
</dbReference>
<evidence type="ECO:0000256" key="2">
    <source>
        <dbReference type="ARBA" id="ARBA00023242"/>
    </source>
</evidence>
<feature type="domain" description="Xylanolytic transcriptional activator regulatory" evidence="3">
    <location>
        <begin position="235"/>
        <end position="434"/>
    </location>
</feature>
<evidence type="ECO:0000259" key="3">
    <source>
        <dbReference type="Pfam" id="PF04082"/>
    </source>
</evidence>
<dbReference type="PANTHER" id="PTHR31001:SF56">
    <property type="entry name" value="ZN(2)-C6 FUNGAL-TYPE DOMAIN-CONTAINING PROTEIN"/>
    <property type="match status" value="1"/>
</dbReference>
<gene>
    <name evidence="4" type="ORF">L210DRAFT_3383405</name>
</gene>
<dbReference type="GO" id="GO:0006351">
    <property type="term" value="P:DNA-templated transcription"/>
    <property type="evidence" value="ECO:0007669"/>
    <property type="project" value="InterPro"/>
</dbReference>
<dbReference type="InterPro" id="IPR007219">
    <property type="entry name" value="XnlR_reg_dom"/>
</dbReference>
<reference evidence="4" key="1">
    <citation type="submission" date="2019-10" db="EMBL/GenBank/DDBJ databases">
        <authorList>
            <consortium name="DOE Joint Genome Institute"/>
            <person name="Kuo A."/>
            <person name="Miyauchi S."/>
            <person name="Kiss E."/>
            <person name="Drula E."/>
            <person name="Kohler A."/>
            <person name="Sanchez-Garcia M."/>
            <person name="Andreopoulos B."/>
            <person name="Barry K.W."/>
            <person name="Bonito G."/>
            <person name="Buee M."/>
            <person name="Carver A."/>
            <person name="Chen C."/>
            <person name="Cichocki N."/>
            <person name="Clum A."/>
            <person name="Culley D."/>
            <person name="Crous P.W."/>
            <person name="Fauchery L."/>
            <person name="Girlanda M."/>
            <person name="Hayes R."/>
            <person name="Keri Z."/>
            <person name="LaButti K."/>
            <person name="Lipzen A."/>
            <person name="Lombard V."/>
            <person name="Magnuson J."/>
            <person name="Maillard F."/>
            <person name="Morin E."/>
            <person name="Murat C."/>
            <person name="Nolan M."/>
            <person name="Ohm R."/>
            <person name="Pangilinan J."/>
            <person name="Pereira M."/>
            <person name="Perotto S."/>
            <person name="Peter M."/>
            <person name="Riley R."/>
            <person name="Sitrit Y."/>
            <person name="Stielow B."/>
            <person name="Szollosi G."/>
            <person name="Zifcakova L."/>
            <person name="Stursova M."/>
            <person name="Spatafora J.W."/>
            <person name="Tedersoo L."/>
            <person name="Vaario L.-M."/>
            <person name="Yamada A."/>
            <person name="Yan M."/>
            <person name="Wang P."/>
            <person name="Xu J."/>
            <person name="Bruns T."/>
            <person name="Baldrian P."/>
            <person name="Vilgalys R."/>
            <person name="Henrissat B."/>
            <person name="Grigoriev I.V."/>
            <person name="Hibbett D."/>
            <person name="Nagy L.G."/>
            <person name="Martin F.M."/>
        </authorList>
    </citation>
    <scope>NUCLEOTIDE SEQUENCE</scope>
    <source>
        <strain evidence="4">BED1</strain>
    </source>
</reference>
<dbReference type="GO" id="GO:0005634">
    <property type="term" value="C:nucleus"/>
    <property type="evidence" value="ECO:0007669"/>
    <property type="project" value="UniProtKB-SubCell"/>
</dbReference>
<dbReference type="InterPro" id="IPR050613">
    <property type="entry name" value="Sec_Metabolite_Reg"/>
</dbReference>
<dbReference type="AlphaFoldDB" id="A0AAD4GLK5"/>
<dbReference type="PANTHER" id="PTHR31001">
    <property type="entry name" value="UNCHARACTERIZED TRANSCRIPTIONAL REGULATORY PROTEIN"/>
    <property type="match status" value="1"/>
</dbReference>
<accession>A0AAD4GLK5</accession>
<dbReference type="EMBL" id="WHUW01000001">
    <property type="protein sequence ID" value="KAF8452515.1"/>
    <property type="molecule type" value="Genomic_DNA"/>
</dbReference>
<keyword evidence="2" id="KW-0539">Nucleus</keyword>
<proteinExistence type="predicted"/>
<dbReference type="GO" id="GO:0003677">
    <property type="term" value="F:DNA binding"/>
    <property type="evidence" value="ECO:0007669"/>
    <property type="project" value="InterPro"/>
</dbReference>
<evidence type="ECO:0000256" key="1">
    <source>
        <dbReference type="ARBA" id="ARBA00004123"/>
    </source>
</evidence>
<reference evidence="4" key="2">
    <citation type="journal article" date="2020" name="Nat. Commun.">
        <title>Large-scale genome sequencing of mycorrhizal fungi provides insights into the early evolution of symbiotic traits.</title>
        <authorList>
            <person name="Miyauchi S."/>
            <person name="Kiss E."/>
            <person name="Kuo A."/>
            <person name="Drula E."/>
            <person name="Kohler A."/>
            <person name="Sanchez-Garcia M."/>
            <person name="Morin E."/>
            <person name="Andreopoulos B."/>
            <person name="Barry K.W."/>
            <person name="Bonito G."/>
            <person name="Buee M."/>
            <person name="Carver A."/>
            <person name="Chen C."/>
            <person name="Cichocki N."/>
            <person name="Clum A."/>
            <person name="Culley D."/>
            <person name="Crous P.W."/>
            <person name="Fauchery L."/>
            <person name="Girlanda M."/>
            <person name="Hayes R.D."/>
            <person name="Keri Z."/>
            <person name="LaButti K."/>
            <person name="Lipzen A."/>
            <person name="Lombard V."/>
            <person name="Magnuson J."/>
            <person name="Maillard F."/>
            <person name="Murat C."/>
            <person name="Nolan M."/>
            <person name="Ohm R.A."/>
            <person name="Pangilinan J."/>
            <person name="Pereira M.F."/>
            <person name="Perotto S."/>
            <person name="Peter M."/>
            <person name="Pfister S."/>
            <person name="Riley R."/>
            <person name="Sitrit Y."/>
            <person name="Stielow J.B."/>
            <person name="Szollosi G."/>
            <person name="Zifcakova L."/>
            <person name="Stursova M."/>
            <person name="Spatafora J.W."/>
            <person name="Tedersoo L."/>
            <person name="Vaario L.M."/>
            <person name="Yamada A."/>
            <person name="Yan M."/>
            <person name="Wang P."/>
            <person name="Xu J."/>
            <person name="Bruns T."/>
            <person name="Baldrian P."/>
            <person name="Vilgalys R."/>
            <person name="Dunand C."/>
            <person name="Henrissat B."/>
            <person name="Grigoriev I.V."/>
            <person name="Hibbett D."/>
            <person name="Nagy L.G."/>
            <person name="Martin F.M."/>
        </authorList>
    </citation>
    <scope>NUCLEOTIDE SEQUENCE</scope>
    <source>
        <strain evidence="4">BED1</strain>
    </source>
</reference>
<keyword evidence="5" id="KW-1185">Reference proteome</keyword>
<dbReference type="Proteomes" id="UP001194468">
    <property type="component" value="Unassembled WGS sequence"/>
</dbReference>
<evidence type="ECO:0000313" key="4">
    <source>
        <dbReference type="EMBL" id="KAF8452515.1"/>
    </source>
</evidence>